<feature type="domain" description="PIN" evidence="7">
    <location>
        <begin position="2"/>
        <end position="122"/>
    </location>
</feature>
<protein>
    <recommendedName>
        <fullName evidence="6">Ribonuclease VapC</fullName>
        <shortName evidence="6">RNase VapC</shortName>
        <ecNumber evidence="6">3.1.-.-</ecNumber>
    </recommendedName>
    <alternativeName>
        <fullName evidence="6">Toxin VapC</fullName>
    </alternativeName>
</protein>
<gene>
    <name evidence="6" type="primary">vapC</name>
    <name evidence="8" type="ORF">WDZ17_00960</name>
</gene>
<keyword evidence="1 6" id="KW-1277">Toxin-antitoxin system</keyword>
<comment type="similarity">
    <text evidence="6">Belongs to the PINc/VapC protein family.</text>
</comment>
<organism evidence="8 9">
    <name type="scientific">Pseudokineococcus basanitobsidens</name>
    <dbReference type="NCBI Taxonomy" id="1926649"/>
    <lineage>
        <taxon>Bacteria</taxon>
        <taxon>Bacillati</taxon>
        <taxon>Actinomycetota</taxon>
        <taxon>Actinomycetes</taxon>
        <taxon>Kineosporiales</taxon>
        <taxon>Kineosporiaceae</taxon>
        <taxon>Pseudokineococcus</taxon>
    </lineage>
</organism>
<reference evidence="8 9" key="1">
    <citation type="journal article" date="2017" name="Int. J. Syst. Evol. Microbiol.">
        <title>Pseudokineococcus basanitobsidens sp. nov., isolated from volcanic rock.</title>
        <authorList>
            <person name="Lee D.W."/>
            <person name="Park M.Y."/>
            <person name="Kim J.J."/>
            <person name="Kim B.S."/>
        </authorList>
    </citation>
    <scope>NUCLEOTIDE SEQUENCE [LARGE SCALE GENOMIC DNA]</scope>
    <source>
        <strain evidence="8 9">DSM 103726</strain>
    </source>
</reference>
<dbReference type="Pfam" id="PF01850">
    <property type="entry name" value="PIN"/>
    <property type="match status" value="1"/>
</dbReference>
<dbReference type="CDD" id="cd09873">
    <property type="entry name" value="PIN_Pae0151-like"/>
    <property type="match status" value="1"/>
</dbReference>
<dbReference type="InterPro" id="IPR051619">
    <property type="entry name" value="TypeII_TA_RNase_PINc/VapC"/>
</dbReference>
<evidence type="ECO:0000256" key="1">
    <source>
        <dbReference type="ARBA" id="ARBA00022649"/>
    </source>
</evidence>
<comment type="function">
    <text evidence="6">Toxic component of a toxin-antitoxin (TA) system. An RNase.</text>
</comment>
<dbReference type="InterPro" id="IPR044153">
    <property type="entry name" value="PIN_Pae0151-like"/>
</dbReference>
<feature type="binding site" evidence="6">
    <location>
        <position position="96"/>
    </location>
    <ligand>
        <name>Mg(2+)</name>
        <dbReference type="ChEBI" id="CHEBI:18420"/>
    </ligand>
</feature>
<keyword evidence="6" id="KW-0800">Toxin</keyword>
<dbReference type="EMBL" id="JBBIAA010000001">
    <property type="protein sequence ID" value="MEJ5943863.1"/>
    <property type="molecule type" value="Genomic_DNA"/>
</dbReference>
<comment type="cofactor">
    <cofactor evidence="6">
        <name>Mg(2+)</name>
        <dbReference type="ChEBI" id="CHEBI:18420"/>
    </cofactor>
</comment>
<dbReference type="PANTHER" id="PTHR35901">
    <property type="entry name" value="RIBONUCLEASE VAPC3"/>
    <property type="match status" value="1"/>
</dbReference>
<dbReference type="InterPro" id="IPR002716">
    <property type="entry name" value="PIN_dom"/>
</dbReference>
<comment type="caution">
    <text evidence="8">The sequence shown here is derived from an EMBL/GenBank/DDBJ whole genome shotgun (WGS) entry which is preliminary data.</text>
</comment>
<dbReference type="EC" id="3.1.-.-" evidence="6"/>
<dbReference type="PANTHER" id="PTHR35901:SF1">
    <property type="entry name" value="EXONUCLEASE VAPC9"/>
    <property type="match status" value="1"/>
</dbReference>
<evidence type="ECO:0000259" key="7">
    <source>
        <dbReference type="Pfam" id="PF01850"/>
    </source>
</evidence>
<sequence>MIVVDASVVANALADDDDDGVLARAALRSSGGLTAPDLVDVETASMLRKRWLRGHLDDARLETAVGHLERLDLERVPTLRLVGRALALRRNISAYDGCYVALAEALGCPLVTGDVRLAAAARGVCEVQVVPGPTTG</sequence>
<keyword evidence="3 6" id="KW-0479">Metal-binding</keyword>
<evidence type="ECO:0000313" key="9">
    <source>
        <dbReference type="Proteomes" id="UP001387100"/>
    </source>
</evidence>
<keyword evidence="9" id="KW-1185">Reference proteome</keyword>
<dbReference type="InterPro" id="IPR029060">
    <property type="entry name" value="PIN-like_dom_sf"/>
</dbReference>
<dbReference type="SUPFAM" id="SSF88723">
    <property type="entry name" value="PIN domain-like"/>
    <property type="match status" value="1"/>
</dbReference>
<dbReference type="RefSeq" id="WP_339573255.1">
    <property type="nucleotide sequence ID" value="NZ_JBBIAA010000001.1"/>
</dbReference>
<keyword evidence="5 6" id="KW-0460">Magnesium</keyword>
<proteinExistence type="inferred from homology"/>
<evidence type="ECO:0000256" key="4">
    <source>
        <dbReference type="ARBA" id="ARBA00022801"/>
    </source>
</evidence>
<keyword evidence="2 6" id="KW-0540">Nuclease</keyword>
<evidence type="ECO:0000256" key="6">
    <source>
        <dbReference type="HAMAP-Rule" id="MF_00265"/>
    </source>
</evidence>
<keyword evidence="4 6" id="KW-0378">Hydrolase</keyword>
<accession>A0ABU8RFQ9</accession>
<dbReference type="InterPro" id="IPR022907">
    <property type="entry name" value="VapC_family"/>
</dbReference>
<dbReference type="Proteomes" id="UP001387100">
    <property type="component" value="Unassembled WGS sequence"/>
</dbReference>
<dbReference type="Gene3D" id="3.40.50.1010">
    <property type="entry name" value="5'-nuclease"/>
    <property type="match status" value="1"/>
</dbReference>
<evidence type="ECO:0000256" key="3">
    <source>
        <dbReference type="ARBA" id="ARBA00022723"/>
    </source>
</evidence>
<evidence type="ECO:0000313" key="8">
    <source>
        <dbReference type="EMBL" id="MEJ5943863.1"/>
    </source>
</evidence>
<dbReference type="HAMAP" id="MF_00265">
    <property type="entry name" value="VapC_Nob1"/>
    <property type="match status" value="1"/>
</dbReference>
<feature type="binding site" evidence="6">
    <location>
        <position position="5"/>
    </location>
    <ligand>
        <name>Mg(2+)</name>
        <dbReference type="ChEBI" id="CHEBI:18420"/>
    </ligand>
</feature>
<evidence type="ECO:0000256" key="2">
    <source>
        <dbReference type="ARBA" id="ARBA00022722"/>
    </source>
</evidence>
<name>A0ABU8RFQ9_9ACTN</name>
<evidence type="ECO:0000256" key="5">
    <source>
        <dbReference type="ARBA" id="ARBA00022842"/>
    </source>
</evidence>